<name>A0A517VHN6_9PLAN</name>
<dbReference type="Pfam" id="PF14742">
    <property type="entry name" value="GDE_N_bis"/>
    <property type="match status" value="1"/>
</dbReference>
<dbReference type="InterPro" id="IPR054491">
    <property type="entry name" value="MGH1-like_GH"/>
</dbReference>
<proteinExistence type="predicted"/>
<keyword evidence="4" id="KW-1185">Reference proteome</keyword>
<organism evidence="3 4">
    <name type="scientific">Gimesia algae</name>
    <dbReference type="NCBI Taxonomy" id="2527971"/>
    <lineage>
        <taxon>Bacteria</taxon>
        <taxon>Pseudomonadati</taxon>
        <taxon>Planctomycetota</taxon>
        <taxon>Planctomycetia</taxon>
        <taxon>Planctomycetales</taxon>
        <taxon>Planctomycetaceae</taxon>
        <taxon>Gimesia</taxon>
    </lineage>
</organism>
<dbReference type="RefSeq" id="WP_145230279.1">
    <property type="nucleotide sequence ID" value="NZ_CP036343.1"/>
</dbReference>
<dbReference type="Proteomes" id="UP000316855">
    <property type="component" value="Chromosome"/>
</dbReference>
<protein>
    <submittedName>
        <fullName evidence="3">Alpha-glucosidase</fullName>
    </submittedName>
</protein>
<reference evidence="3 4" key="1">
    <citation type="submission" date="2019-02" db="EMBL/GenBank/DDBJ databases">
        <title>Deep-cultivation of Planctomycetes and their phenomic and genomic characterization uncovers novel biology.</title>
        <authorList>
            <person name="Wiegand S."/>
            <person name="Jogler M."/>
            <person name="Boedeker C."/>
            <person name="Pinto D."/>
            <person name="Vollmers J."/>
            <person name="Rivas-Marin E."/>
            <person name="Kohn T."/>
            <person name="Peeters S.H."/>
            <person name="Heuer A."/>
            <person name="Rast P."/>
            <person name="Oberbeckmann S."/>
            <person name="Bunk B."/>
            <person name="Jeske O."/>
            <person name="Meyerdierks A."/>
            <person name="Storesund J.E."/>
            <person name="Kallscheuer N."/>
            <person name="Luecker S."/>
            <person name="Lage O.M."/>
            <person name="Pohl T."/>
            <person name="Merkel B.J."/>
            <person name="Hornburger P."/>
            <person name="Mueller R.-W."/>
            <person name="Bruemmer F."/>
            <person name="Labrenz M."/>
            <person name="Spormann A.M."/>
            <person name="Op den Camp H."/>
            <person name="Overmann J."/>
            <person name="Amann R."/>
            <person name="Jetten M.S.M."/>
            <person name="Mascher T."/>
            <person name="Medema M.H."/>
            <person name="Devos D.P."/>
            <person name="Kaster A.-K."/>
            <person name="Ovreas L."/>
            <person name="Rohde M."/>
            <person name="Galperin M.Y."/>
            <person name="Jogler C."/>
        </authorList>
    </citation>
    <scope>NUCLEOTIDE SEQUENCE [LARGE SCALE GENOMIC DNA]</scope>
    <source>
        <strain evidence="3 4">Pan161</strain>
    </source>
</reference>
<accession>A0A517VHN6</accession>
<evidence type="ECO:0000313" key="3">
    <source>
        <dbReference type="EMBL" id="QDT92530.1"/>
    </source>
</evidence>
<dbReference type="PANTHER" id="PTHR34987">
    <property type="entry name" value="C, PUTATIVE (AFU_ORTHOLOGUE AFUA_3G02880)-RELATED"/>
    <property type="match status" value="1"/>
</dbReference>
<dbReference type="Pfam" id="PF22422">
    <property type="entry name" value="MGH1-like_GH"/>
    <property type="match status" value="1"/>
</dbReference>
<dbReference type="InterPro" id="IPR032856">
    <property type="entry name" value="GDE_N_bis"/>
</dbReference>
<dbReference type="Gene3D" id="1.50.10.10">
    <property type="match status" value="1"/>
</dbReference>
<dbReference type="GO" id="GO:0005975">
    <property type="term" value="P:carbohydrate metabolic process"/>
    <property type="evidence" value="ECO:0007669"/>
    <property type="project" value="InterPro"/>
</dbReference>
<dbReference type="AlphaFoldDB" id="A0A517VHN6"/>
<dbReference type="SUPFAM" id="SSF48208">
    <property type="entry name" value="Six-hairpin glycosidases"/>
    <property type="match status" value="1"/>
</dbReference>
<dbReference type="OrthoDB" id="9759959at2"/>
<sequence>MDDVIQIDDQWYYAAGSQKTDSRNQVLKQGNTFAVLDLLGDISRTGLGEQGVYHLGTRHLSHWELLINDRRPMLLNSTMKEDNSVLMVELTTPDIHEGDRLVLRKGELHASRSIIIEGAILYENLKLTNYSNAPLVFEIKYHYAADFRDIFEVRGNHRSRRGSLLPVEVDSDSALLKYRGLDQIERSTEIDVQGKEQTVSDKEANIRIQLQPGESDTLRTIVACQNDQIPVTKRSQQQAIQQVSTFIDQFNQERTCIQTSNEQFNDWINRSTSDLMMLTSETPHGPYPYAGVPWFSTPFGRDGIITALQTLWIHPQLSKGVLNFLAATQATELDPVAESEPGKIFHEIREGEMAALGEIPFRQYYGTVDATPLFVILAAHYYWRTGDLEFLEKIWTNIKRAIAWIDSYGDPDRDGFLEYMRQNEDGLKQQGWKDSDDSIFHADGNNAEGAIALSEVQGYVYAAKNRAADLAEIFGEKEWASQLRAEATDLKKKFNERFWVDSIGTFAIALDGEKNPCAVKNSNAGHLLYTGIVEEKYVKRLAETLMDEDTFNGWGIRTISRGELKYNPMSYHNGSIWPHDTALCAAGLSRYGYQSECTRLLVGMFDVSCFLEWHRLPELFCGFDRINGHAPTLYPVACAPQAWAAGSVFMLLQSCLGLKFYSHLSEIRFENPMLPPAIQWISIKNLRMGEATIDCTLRRHPRDVGMNVDRKEGNVKIVLVS</sequence>
<evidence type="ECO:0000259" key="2">
    <source>
        <dbReference type="Pfam" id="PF22422"/>
    </source>
</evidence>
<gene>
    <name evidence="3" type="ORF">Pan161_41980</name>
</gene>
<evidence type="ECO:0000313" key="4">
    <source>
        <dbReference type="Proteomes" id="UP000316855"/>
    </source>
</evidence>
<feature type="domain" description="Mannosylglycerate hydrolase MGH1-like glycoside hydrolase" evidence="2">
    <location>
        <begin position="370"/>
        <end position="602"/>
    </location>
</feature>
<dbReference type="InterPro" id="IPR008928">
    <property type="entry name" value="6-hairpin_glycosidase_sf"/>
</dbReference>
<dbReference type="InterPro" id="IPR012341">
    <property type="entry name" value="6hp_glycosidase-like_sf"/>
</dbReference>
<dbReference type="PANTHER" id="PTHR34987:SF4">
    <property type="entry name" value="ALPHA-L-RHAMNOSIDASE C-TERMINAL DOMAIN-CONTAINING PROTEIN"/>
    <property type="match status" value="1"/>
</dbReference>
<dbReference type="KEGG" id="gax:Pan161_41980"/>
<feature type="domain" description="Putative glycogen debranching enzyme N-terminal" evidence="1">
    <location>
        <begin position="27"/>
        <end position="218"/>
    </location>
</feature>
<evidence type="ECO:0000259" key="1">
    <source>
        <dbReference type="Pfam" id="PF14742"/>
    </source>
</evidence>
<dbReference type="EMBL" id="CP036343">
    <property type="protein sequence ID" value="QDT92530.1"/>
    <property type="molecule type" value="Genomic_DNA"/>
</dbReference>